<keyword evidence="3" id="KW-1185">Reference proteome</keyword>
<feature type="region of interest" description="Disordered" evidence="1">
    <location>
        <begin position="1"/>
        <end position="48"/>
    </location>
</feature>
<dbReference type="AlphaFoldDB" id="X6NXN8"/>
<proteinExistence type="predicted"/>
<feature type="compositionally biased region" description="Basic and acidic residues" evidence="1">
    <location>
        <begin position="1"/>
        <end position="14"/>
    </location>
</feature>
<evidence type="ECO:0000313" key="2">
    <source>
        <dbReference type="EMBL" id="ETO30648.1"/>
    </source>
</evidence>
<evidence type="ECO:0000313" key="3">
    <source>
        <dbReference type="Proteomes" id="UP000023152"/>
    </source>
</evidence>
<accession>X6NXN8</accession>
<dbReference type="EMBL" id="ASPP01005382">
    <property type="protein sequence ID" value="ETO30648.1"/>
    <property type="molecule type" value="Genomic_DNA"/>
</dbReference>
<name>X6NXN8_RETFI</name>
<sequence>MIAQTKEEGERENENDLINGPVTKPSAPLLSELRPISEQKEPAQVPPELPRLSNVDVINCVKCILGEVDSDRLSKWRADLRKQDIYNLYDVLMLEPESLPLLSSHVTVNCYNCIIKLRMKCSFLVVYVNKPSMGETMNFEKMNGVYVHLPGQDMYEGMPLFRQIVIDAGRLWPYCVLNKGKKWKLTVDSPEGREKQPWMISDDDILNRAKKSKWTYYSTQDKAFKAYENKQFSDIIVNFIQNK</sequence>
<dbReference type="Proteomes" id="UP000023152">
    <property type="component" value="Unassembled WGS sequence"/>
</dbReference>
<comment type="caution">
    <text evidence="2">The sequence shown here is derived from an EMBL/GenBank/DDBJ whole genome shotgun (WGS) entry which is preliminary data.</text>
</comment>
<gene>
    <name evidence="2" type="ORF">RFI_06472</name>
</gene>
<protein>
    <submittedName>
        <fullName evidence="2">Uncharacterized protein</fullName>
    </submittedName>
</protein>
<evidence type="ECO:0000256" key="1">
    <source>
        <dbReference type="SAM" id="MobiDB-lite"/>
    </source>
</evidence>
<organism evidence="2 3">
    <name type="scientific">Reticulomyxa filosa</name>
    <dbReference type="NCBI Taxonomy" id="46433"/>
    <lineage>
        <taxon>Eukaryota</taxon>
        <taxon>Sar</taxon>
        <taxon>Rhizaria</taxon>
        <taxon>Retaria</taxon>
        <taxon>Foraminifera</taxon>
        <taxon>Monothalamids</taxon>
        <taxon>Reticulomyxidae</taxon>
        <taxon>Reticulomyxa</taxon>
    </lineage>
</organism>
<reference evidence="2 3" key="1">
    <citation type="journal article" date="2013" name="Curr. Biol.">
        <title>The Genome of the Foraminiferan Reticulomyxa filosa.</title>
        <authorList>
            <person name="Glockner G."/>
            <person name="Hulsmann N."/>
            <person name="Schleicher M."/>
            <person name="Noegel A.A."/>
            <person name="Eichinger L."/>
            <person name="Gallinger C."/>
            <person name="Pawlowski J."/>
            <person name="Sierra R."/>
            <person name="Euteneuer U."/>
            <person name="Pillet L."/>
            <person name="Moustafa A."/>
            <person name="Platzer M."/>
            <person name="Groth M."/>
            <person name="Szafranski K."/>
            <person name="Schliwa M."/>
        </authorList>
    </citation>
    <scope>NUCLEOTIDE SEQUENCE [LARGE SCALE GENOMIC DNA]</scope>
</reference>